<dbReference type="InterPro" id="IPR002840">
    <property type="entry name" value="PMDh-S-like_dom"/>
</dbReference>
<dbReference type="SUPFAM" id="SSF52016">
    <property type="entry name" value="LeuD/IlvD-like"/>
    <property type="match status" value="1"/>
</dbReference>
<evidence type="ECO:0000313" key="4">
    <source>
        <dbReference type="Proteomes" id="UP000199011"/>
    </source>
</evidence>
<evidence type="ECO:0000259" key="2">
    <source>
        <dbReference type="Pfam" id="PF01989"/>
    </source>
</evidence>
<sequence length="80" mass="9168">MKLTEDENQAIVINHSFSFIGDYDFNTGQLLIHEHDYYRQSIAGKVLVCTEGKGGTMASFLDSHIKRNTVMNEVNEWVFL</sequence>
<keyword evidence="1" id="KW-0456">Lyase</keyword>
<name>A0A1I5EDX5_9GAMM</name>
<dbReference type="OrthoDB" id="5526754at2"/>
<feature type="domain" description="Phosphomevalonate dehydratase small subunit-like" evidence="2">
    <location>
        <begin position="17"/>
        <end position="61"/>
    </location>
</feature>
<dbReference type="EMBL" id="FOVO01000065">
    <property type="protein sequence ID" value="SFO09610.1"/>
    <property type="molecule type" value="Genomic_DNA"/>
</dbReference>
<proteinExistence type="predicted"/>
<dbReference type="Pfam" id="PF01989">
    <property type="entry name" value="AcnX_swivel_put"/>
    <property type="match status" value="1"/>
</dbReference>
<dbReference type="GO" id="GO:0016829">
    <property type="term" value="F:lyase activity"/>
    <property type="evidence" value="ECO:0007669"/>
    <property type="project" value="UniProtKB-KW"/>
</dbReference>
<protein>
    <recommendedName>
        <fullName evidence="2">Phosphomevalonate dehydratase small subunit-like domain-containing protein</fullName>
    </recommendedName>
</protein>
<evidence type="ECO:0000313" key="3">
    <source>
        <dbReference type="EMBL" id="SFO09610.1"/>
    </source>
</evidence>
<dbReference type="Gene3D" id="3.50.30.10">
    <property type="entry name" value="Phosphohistidine domain"/>
    <property type="match status" value="1"/>
</dbReference>
<organism evidence="3 4">
    <name type="scientific">Xenorhabdus japonica</name>
    <dbReference type="NCBI Taxonomy" id="53341"/>
    <lineage>
        <taxon>Bacteria</taxon>
        <taxon>Pseudomonadati</taxon>
        <taxon>Pseudomonadota</taxon>
        <taxon>Gammaproteobacteria</taxon>
        <taxon>Enterobacterales</taxon>
        <taxon>Morganellaceae</taxon>
        <taxon>Xenorhabdus</taxon>
    </lineage>
</organism>
<evidence type="ECO:0000256" key="1">
    <source>
        <dbReference type="ARBA" id="ARBA00023239"/>
    </source>
</evidence>
<reference evidence="4" key="1">
    <citation type="submission" date="2016-10" db="EMBL/GenBank/DDBJ databases">
        <authorList>
            <person name="Varghese N."/>
            <person name="Submissions S."/>
        </authorList>
    </citation>
    <scope>NUCLEOTIDE SEQUENCE [LARGE SCALE GENOMIC DNA]</scope>
    <source>
        <strain evidence="4">DSM 16522</strain>
    </source>
</reference>
<dbReference type="AlphaFoldDB" id="A0A1I5EDX5"/>
<accession>A0A1I5EDX5</accession>
<dbReference type="Proteomes" id="UP000199011">
    <property type="component" value="Unassembled WGS sequence"/>
</dbReference>
<gene>
    <name evidence="3" type="ORF">SAMN05421579_1651</name>
</gene>
<keyword evidence="4" id="KW-1185">Reference proteome</keyword>